<dbReference type="RefSeq" id="WP_344284059.1">
    <property type="nucleotide sequence ID" value="NZ_BAAAMR010000178.1"/>
</dbReference>
<feature type="compositionally biased region" description="Basic and acidic residues" evidence="1">
    <location>
        <begin position="220"/>
        <end position="232"/>
    </location>
</feature>
<organism evidence="2 3">
    <name type="scientific">Actinomadura napierensis</name>
    <dbReference type="NCBI Taxonomy" id="267854"/>
    <lineage>
        <taxon>Bacteria</taxon>
        <taxon>Bacillati</taxon>
        <taxon>Actinomycetota</taxon>
        <taxon>Actinomycetes</taxon>
        <taxon>Streptosporangiales</taxon>
        <taxon>Thermomonosporaceae</taxon>
        <taxon>Actinomadura</taxon>
    </lineage>
</organism>
<accession>A0ABN3AJ21</accession>
<comment type="caution">
    <text evidence="2">The sequence shown here is derived from an EMBL/GenBank/DDBJ whole genome shotgun (WGS) entry which is preliminary data.</text>
</comment>
<dbReference type="EMBL" id="BAAAMR010000178">
    <property type="protein sequence ID" value="GAA2169659.1"/>
    <property type="molecule type" value="Genomic_DNA"/>
</dbReference>
<name>A0ABN3AJ21_9ACTN</name>
<feature type="region of interest" description="Disordered" evidence="1">
    <location>
        <begin position="161"/>
        <end position="233"/>
    </location>
</feature>
<sequence>MDQPHAAGDGTPREDPDVLLDVPVVKVDEIELEVDDLRADVSLRAAVLDLLNLEVGADVTLGRVSITLKGVEAQAMLKVRLDNVARIIERVLDTVDQNPEILTDVTRGLGTAAGEVGRGAGGAVREVGPGAAQAVEDVGAGAGRAVRDVGGNAGNVIGDDAGRAAGNGVTGPARHAADAGRPGPEPRKAPHRPHVGREPGPERRRTEAPPPPPAGPAPRGEPRRDVPERPDDLAAGDLAAALTRKSVRAGRDLIGGVLKRLPGS</sequence>
<keyword evidence="3" id="KW-1185">Reference proteome</keyword>
<gene>
    <name evidence="2" type="ORF">GCM10009727_92880</name>
</gene>
<feature type="compositionally biased region" description="Basic and acidic residues" evidence="1">
    <location>
        <begin position="195"/>
        <end position="207"/>
    </location>
</feature>
<dbReference type="Proteomes" id="UP001501020">
    <property type="component" value="Unassembled WGS sequence"/>
</dbReference>
<evidence type="ECO:0000313" key="2">
    <source>
        <dbReference type="EMBL" id="GAA2169659.1"/>
    </source>
</evidence>
<evidence type="ECO:0000313" key="3">
    <source>
        <dbReference type="Proteomes" id="UP001501020"/>
    </source>
</evidence>
<protein>
    <recommendedName>
        <fullName evidence="4">BON domain-containing protein</fullName>
    </recommendedName>
</protein>
<evidence type="ECO:0008006" key="4">
    <source>
        <dbReference type="Google" id="ProtNLM"/>
    </source>
</evidence>
<evidence type="ECO:0000256" key="1">
    <source>
        <dbReference type="SAM" id="MobiDB-lite"/>
    </source>
</evidence>
<reference evidence="2 3" key="1">
    <citation type="journal article" date="2019" name="Int. J. Syst. Evol. Microbiol.">
        <title>The Global Catalogue of Microorganisms (GCM) 10K type strain sequencing project: providing services to taxonomists for standard genome sequencing and annotation.</title>
        <authorList>
            <consortium name="The Broad Institute Genomics Platform"/>
            <consortium name="The Broad Institute Genome Sequencing Center for Infectious Disease"/>
            <person name="Wu L."/>
            <person name="Ma J."/>
        </authorList>
    </citation>
    <scope>NUCLEOTIDE SEQUENCE [LARGE SCALE GENOMIC DNA]</scope>
    <source>
        <strain evidence="2 3">JCM 13850</strain>
    </source>
</reference>
<proteinExistence type="predicted"/>